<dbReference type="Proteomes" id="UP000789525">
    <property type="component" value="Unassembled WGS sequence"/>
</dbReference>
<sequence>MFVTGDNYGNAYQSIVSQHRAASASSILIAVAPDVDALCAASMLATLLKQDNITHRITPVAGLAALVELKDELSQNEQLHTLVLINFGAHLDLPSEAWFGSFPDSLHVHVIDSCRPYNLSSLFGAGPAERVIVWDDDTASKLDDIRGAWYAIEYEPLPDSDESDSEDESEEDREEGLNSDDDDEQERPRKRRRLNEDAEQKPKRMTRDQYDEHTEKLERYYASGTFHTQAASSTIYILATILERVDNDLLWLTILGLTYQYLTSRISRESYDRWHKIYFDEVARLNPPLSSTSTPHPDDTSIRPSEENLERERAKTITRVTGKNGQSYSHMDTELKRELRQKMEDIAPEYGLIELSYPSFVRSFGFKSQPLCAADVVDGVSALLEAAGGLQLDIEIEGSRNGGEWFGTGRQWQMRRDDNKEMRGGANGDANGSRSNGPTASQSADHEDEWWKNNFWVAFDALGNDTELLQSSLQLSMALQKAVIRQGSSLIEKAEIRRMRTFQLAMLKEGPDLQIFVHPGNLSRLALWLVEATRDKIDPMNISRSRKKALPLVLACLDERKGTYLVVGVLAAPEMGDIRKKS</sequence>
<evidence type="ECO:0000313" key="2">
    <source>
        <dbReference type="Proteomes" id="UP000789525"/>
    </source>
</evidence>
<comment type="caution">
    <text evidence="1">The sequence shown here is derived from an EMBL/GenBank/DDBJ whole genome shotgun (WGS) entry which is preliminary data.</text>
</comment>
<keyword evidence="2" id="KW-1185">Reference proteome</keyword>
<dbReference type="EMBL" id="CAJVPT010020739">
    <property type="protein sequence ID" value="CAG8650337.1"/>
    <property type="molecule type" value="Genomic_DNA"/>
</dbReference>
<feature type="non-terminal residue" evidence="1">
    <location>
        <position position="582"/>
    </location>
</feature>
<evidence type="ECO:0000313" key="1">
    <source>
        <dbReference type="EMBL" id="CAG8650337.1"/>
    </source>
</evidence>
<proteinExistence type="predicted"/>
<organism evidence="1 2">
    <name type="scientific">Acaulospora colombiana</name>
    <dbReference type="NCBI Taxonomy" id="27376"/>
    <lineage>
        <taxon>Eukaryota</taxon>
        <taxon>Fungi</taxon>
        <taxon>Fungi incertae sedis</taxon>
        <taxon>Mucoromycota</taxon>
        <taxon>Glomeromycotina</taxon>
        <taxon>Glomeromycetes</taxon>
        <taxon>Diversisporales</taxon>
        <taxon>Acaulosporaceae</taxon>
        <taxon>Acaulospora</taxon>
    </lineage>
</organism>
<gene>
    <name evidence="1" type="ORF">ACOLOM_LOCUS8228</name>
</gene>
<reference evidence="1" key="1">
    <citation type="submission" date="2021-06" db="EMBL/GenBank/DDBJ databases">
        <authorList>
            <person name="Kallberg Y."/>
            <person name="Tangrot J."/>
            <person name="Rosling A."/>
        </authorList>
    </citation>
    <scope>NUCLEOTIDE SEQUENCE</scope>
    <source>
        <strain evidence="1">CL356</strain>
    </source>
</reference>
<accession>A0ACA9NIM1</accession>
<protein>
    <submittedName>
        <fullName evidence="1">16098_t:CDS:1</fullName>
    </submittedName>
</protein>
<name>A0ACA9NIM1_9GLOM</name>